<evidence type="ECO:0000259" key="1">
    <source>
        <dbReference type="SMART" id="SM00642"/>
    </source>
</evidence>
<dbReference type="SUPFAM" id="SSF51445">
    <property type="entry name" value="(Trans)glycosidases"/>
    <property type="match status" value="1"/>
</dbReference>
<dbReference type="Gene3D" id="3.30.1590.10">
    <property type="entry name" value="Maltooligosyl trehalose synthase, domain 2"/>
    <property type="match status" value="1"/>
</dbReference>
<evidence type="ECO:0000313" key="2">
    <source>
        <dbReference type="EMBL" id="XBP94963.1"/>
    </source>
</evidence>
<dbReference type="PANTHER" id="PTHR10357:SF216">
    <property type="entry name" value="MALTOOLIGOSYL TREHALOSE SYNTHASE-RELATED"/>
    <property type="match status" value="1"/>
</dbReference>
<protein>
    <submittedName>
        <fullName evidence="2">Malto-oligosyltrehalose synthase</fullName>
        <ecNumber evidence="2">5.4.99.15</ecNumber>
    </submittedName>
</protein>
<dbReference type="PANTHER" id="PTHR10357">
    <property type="entry name" value="ALPHA-AMYLASE FAMILY MEMBER"/>
    <property type="match status" value="1"/>
</dbReference>
<dbReference type="SMART" id="SM00642">
    <property type="entry name" value="Aamy"/>
    <property type="match status" value="1"/>
</dbReference>
<dbReference type="EC" id="5.4.99.15" evidence="2"/>
<name>A0AAU7MCB3_9ACTN</name>
<evidence type="ECO:0000313" key="3">
    <source>
        <dbReference type="EMBL" id="XCH75666.1"/>
    </source>
</evidence>
<reference evidence="2" key="1">
    <citation type="submission" date="2024-01" db="EMBL/GenBank/DDBJ databases">
        <title>The genome sequence of Micromonospora mangrovi CCTCC AA 2012012.</title>
        <authorList>
            <person name="Gao J."/>
        </authorList>
    </citation>
    <scope>NUCLEOTIDE SEQUENCE</scope>
    <source>
        <strain evidence="2">CCTCC AA 2012012</strain>
    </source>
</reference>
<dbReference type="Gene3D" id="1.10.150.200">
    <property type="entry name" value="Maltooligosyl trehalose synthase, domain 3"/>
    <property type="match status" value="1"/>
</dbReference>
<dbReference type="EMBL" id="CP157762">
    <property type="protein sequence ID" value="XBP94963.1"/>
    <property type="molecule type" value="Genomic_DNA"/>
</dbReference>
<dbReference type="InterPro" id="IPR006047">
    <property type="entry name" value="GH13_cat_dom"/>
</dbReference>
<reference evidence="3" key="2">
    <citation type="submission" date="2024-06" db="EMBL/GenBank/DDBJ databases">
        <title>Micromonospora mangrovi CCTCC AA 2012012 genome sequences.</title>
        <authorList>
            <person name="Gao J."/>
        </authorList>
    </citation>
    <scope>NUCLEOTIDE SEQUENCE</scope>
    <source>
        <strain evidence="3">CCTCC AA 2012012</strain>
    </source>
</reference>
<dbReference type="Gene3D" id="3.20.20.80">
    <property type="entry name" value="Glycosidases"/>
    <property type="match status" value="1"/>
</dbReference>
<sequence length="774" mass="84572">MTDTPRPGPTTRVGSTYRVQVRPGFDLDATAGLTDYLADLGVTHLYSAPLLTATPGSQHGYDVVDHRAVNPELGGEAGRQRLVRALRAAGLGLVVDIVPNHAGVARPAANPAWWDVLRRGRESAYADWFDIDWDRGRLLLPVLADTPDALDDLKVADGELRYHEHRFPIADGTGDGTGRQVHDRQHYELVSWRRGDAELTYRRFFAVSDLAGLRVEDPEVFRATHAEILRWADAGELDGIRVDHPDGLRDPAEYLARLRAAAPAAWLVVEKILEYGEELPDWPVDGTTGYDALAAVSGLFVDPRAEGDFTALDTRLTGHPTSWPNLTHDTKLAAATRLLAAELSRLAALVPELEREQVRAALAELAACFPVYRGYPPEGARHLAAARAEAGRRRPDLTATLDAVTARLRDPGHELAARFPQLTGAVMAKGVEDTAYYRWSRFVALNEVGGSPAHFGVPPAEFHRFAAARQVRWPASMTALSTHDTKRGEDVRARLAVLSELPGRWAERVGDWMSRAPLADPAFAHLLWQTAVGAWPIERERLHAYVEKAAREASVSTSWADPDPAFERQLHALVDRMYDDPELHAELTEFAAGITPAGWSNSLGQKLVQLTMPGVPDTYQGTELWENSLVDPDNRRPVDFAVRRELLARLDGGDRPAVAADGAAKLLVVSRTLRLRRDRPELFAGYRPVPVRGRAAAHALAFDRGGAIAVATRLPLGLAGAGGWRDTTLSLPVHPVTDLFTGQVYSGSELLLDDLLSTYPVALLAPTDSVEAAA</sequence>
<dbReference type="InterPro" id="IPR012767">
    <property type="entry name" value="Trehalose_TreY"/>
</dbReference>
<dbReference type="GO" id="GO:0047470">
    <property type="term" value="F:(1,4)-alpha-D-glucan 1-alpha-D-glucosylmutase activity"/>
    <property type="evidence" value="ECO:0007669"/>
    <property type="project" value="UniProtKB-EC"/>
</dbReference>
<dbReference type="RefSeq" id="WP_350935345.1">
    <property type="nucleotide sequence ID" value="NZ_CP157762.1"/>
</dbReference>
<dbReference type="Pfam" id="PF00128">
    <property type="entry name" value="Alpha-amylase"/>
    <property type="match status" value="1"/>
</dbReference>
<proteinExistence type="predicted"/>
<organism evidence="2">
    <name type="scientific">Micromonospora sp. CCTCC AA 2012012</name>
    <dbReference type="NCBI Taxonomy" id="3111921"/>
    <lineage>
        <taxon>Bacteria</taxon>
        <taxon>Bacillati</taxon>
        <taxon>Actinomycetota</taxon>
        <taxon>Actinomycetes</taxon>
        <taxon>Micromonosporales</taxon>
        <taxon>Micromonosporaceae</taxon>
        <taxon>Micromonospora</taxon>
    </lineage>
</organism>
<keyword evidence="2" id="KW-0413">Isomerase</keyword>
<dbReference type="CDD" id="cd11336">
    <property type="entry name" value="AmyAc_MTSase"/>
    <property type="match status" value="1"/>
</dbReference>
<dbReference type="EMBL" id="CP159342">
    <property type="protein sequence ID" value="XCH75666.1"/>
    <property type="molecule type" value="Genomic_DNA"/>
</dbReference>
<dbReference type="AlphaFoldDB" id="A0AAU7MCB3"/>
<feature type="domain" description="Glycosyl hydrolase family 13 catalytic" evidence="1">
    <location>
        <begin position="20"/>
        <end position="405"/>
    </location>
</feature>
<accession>A0AAU7MCB3</accession>
<dbReference type="NCBIfam" id="TIGR02401">
    <property type="entry name" value="trehalose_TreY"/>
    <property type="match status" value="1"/>
</dbReference>
<dbReference type="Gene3D" id="1.10.10.470">
    <property type="entry name" value="Maltooligosyl trehalose synthase, domain 4"/>
    <property type="match status" value="1"/>
</dbReference>
<dbReference type="GO" id="GO:0030980">
    <property type="term" value="P:alpha-glucan catabolic process"/>
    <property type="evidence" value="ECO:0007669"/>
    <property type="project" value="TreeGrafter"/>
</dbReference>
<dbReference type="InterPro" id="IPR013797">
    <property type="entry name" value="Maltooligo_trehalose_synth_4"/>
</dbReference>
<dbReference type="GO" id="GO:0005992">
    <property type="term" value="P:trehalose biosynthetic process"/>
    <property type="evidence" value="ECO:0007669"/>
    <property type="project" value="TreeGrafter"/>
</dbReference>
<dbReference type="InterPro" id="IPR017853">
    <property type="entry name" value="GH"/>
</dbReference>
<gene>
    <name evidence="2" type="primary">treY</name>
    <name evidence="3" type="ORF">ABUL08_06150</name>
    <name evidence="2" type="ORF">VK199_06105</name>
</gene>